<dbReference type="CDD" id="cd00593">
    <property type="entry name" value="RIBOc"/>
    <property type="match status" value="1"/>
</dbReference>
<name>A0ABT0TX53_9GAMM</name>
<keyword evidence="7" id="KW-1185">Reference proteome</keyword>
<sequence>MNIFNKIFLLEKKIEYNFKNKNLLLLSIIHKSFSHINNEKLEFLGDSILNFIITNILYNEYKNLNEGELTYIKSILVKSNTLLKIANNIKMHEYILIGKCEKKI</sequence>
<dbReference type="InterPro" id="IPR036389">
    <property type="entry name" value="RNase_III_sf"/>
</dbReference>
<dbReference type="PROSITE" id="PS00517">
    <property type="entry name" value="RNASE_3_1"/>
    <property type="match status" value="1"/>
</dbReference>
<comment type="caution">
    <text evidence="6">The sequence shown here is derived from an EMBL/GenBank/DDBJ whole genome shotgun (WGS) entry which is preliminary data.</text>
</comment>
<dbReference type="PANTHER" id="PTHR14950">
    <property type="entry name" value="DICER-RELATED"/>
    <property type="match status" value="1"/>
</dbReference>
<dbReference type="EMBL" id="JAKMAI010000007">
    <property type="protein sequence ID" value="MCM0158293.1"/>
    <property type="molecule type" value="Genomic_DNA"/>
</dbReference>
<comment type="function">
    <text evidence="4">Digests double-stranded RNA. Involved in the processing of primary rRNA transcript to yield the immediate precursors to the large and small rRNAs (23S and 16S). Processes some mRNAs, and tRNAs when they are encoded in the rRNA operon. Processes pre-crRNA and tracrRNA of type II CRISPR loci if present in the organism.</text>
</comment>
<feature type="domain" description="RNase III" evidence="5">
    <location>
        <begin position="7"/>
        <end position="104"/>
    </location>
</feature>
<gene>
    <name evidence="6" type="ORF">L7J86_00625</name>
</gene>
<dbReference type="Pfam" id="PF14622">
    <property type="entry name" value="Ribonucleas_3_3"/>
    <property type="match status" value="1"/>
</dbReference>
<dbReference type="InterPro" id="IPR000999">
    <property type="entry name" value="RNase_III_dom"/>
</dbReference>
<evidence type="ECO:0000256" key="1">
    <source>
        <dbReference type="ARBA" id="ARBA00017706"/>
    </source>
</evidence>
<evidence type="ECO:0000256" key="2">
    <source>
        <dbReference type="ARBA" id="ARBA00022801"/>
    </source>
</evidence>
<evidence type="ECO:0000313" key="7">
    <source>
        <dbReference type="Proteomes" id="UP001203831"/>
    </source>
</evidence>
<dbReference type="Gene3D" id="1.10.1520.10">
    <property type="entry name" value="Ribonuclease III domain"/>
    <property type="match status" value="1"/>
</dbReference>
<dbReference type="RefSeq" id="WP_250672659.1">
    <property type="nucleotide sequence ID" value="NZ_JAKMAI010000007.1"/>
</dbReference>
<dbReference type="PANTHER" id="PTHR14950:SF37">
    <property type="entry name" value="ENDORIBONUCLEASE DICER"/>
    <property type="match status" value="1"/>
</dbReference>
<evidence type="ECO:0000259" key="5">
    <source>
        <dbReference type="PROSITE" id="PS50142"/>
    </source>
</evidence>
<dbReference type="SMART" id="SM00535">
    <property type="entry name" value="RIBOc"/>
    <property type="match status" value="1"/>
</dbReference>
<evidence type="ECO:0000256" key="3">
    <source>
        <dbReference type="ARBA" id="ARBA00032486"/>
    </source>
</evidence>
<protein>
    <recommendedName>
        <fullName evidence="1">Ribonuclease 3</fullName>
    </recommendedName>
    <alternativeName>
        <fullName evidence="3">Ribonuclease III</fullName>
    </alternativeName>
</protein>
<keyword evidence="2" id="KW-0378">Hydrolase</keyword>
<evidence type="ECO:0000256" key="4">
    <source>
        <dbReference type="ARBA" id="ARBA00049596"/>
    </source>
</evidence>
<dbReference type="Proteomes" id="UP001203831">
    <property type="component" value="Unassembled WGS sequence"/>
</dbReference>
<organism evidence="6 7">
    <name type="scientific">endosymbiont of Metamasius hemipterus</name>
    <dbReference type="NCBI Taxonomy" id="204627"/>
    <lineage>
        <taxon>Bacteria</taxon>
        <taxon>Pseudomonadati</taxon>
        <taxon>Pseudomonadota</taxon>
        <taxon>Gammaproteobacteria</taxon>
        <taxon>Candidatus Nardonella</taxon>
    </lineage>
</organism>
<dbReference type="PROSITE" id="PS50142">
    <property type="entry name" value="RNASE_3_2"/>
    <property type="match status" value="1"/>
</dbReference>
<proteinExistence type="predicted"/>
<accession>A0ABT0TX53</accession>
<evidence type="ECO:0000313" key="6">
    <source>
        <dbReference type="EMBL" id="MCM0158293.1"/>
    </source>
</evidence>
<reference evidence="6" key="1">
    <citation type="submission" date="2022-01" db="EMBL/GenBank/DDBJ databases">
        <title>Genome assemble of Metamasius hemipterus Nardonella endosymbiont.</title>
        <authorList>
            <person name="Palmieri L."/>
            <person name="Pavarini R."/>
            <person name="Sharma P."/>
        </authorList>
    </citation>
    <scope>NUCLEOTIDE SEQUENCE [LARGE SCALE GENOMIC DNA]</scope>
    <source>
        <strain evidence="6">NARMHE1</strain>
    </source>
</reference>
<dbReference type="SUPFAM" id="SSF69065">
    <property type="entry name" value="RNase III domain-like"/>
    <property type="match status" value="1"/>
</dbReference>